<keyword evidence="5" id="KW-1278">Translocase</keyword>
<protein>
    <submittedName>
        <fullName evidence="12">Uncharacterized protein</fullName>
    </submittedName>
</protein>
<dbReference type="Gene3D" id="3.30.70.20">
    <property type="match status" value="2"/>
</dbReference>
<evidence type="ECO:0000313" key="12">
    <source>
        <dbReference type="EMBL" id="GAF71412.1"/>
    </source>
</evidence>
<keyword evidence="2" id="KW-0004">4Fe-4S</keyword>
<evidence type="ECO:0000256" key="7">
    <source>
        <dbReference type="ARBA" id="ARBA00023004"/>
    </source>
</evidence>
<dbReference type="PROSITE" id="PS51379">
    <property type="entry name" value="4FE4S_FER_2"/>
    <property type="match status" value="1"/>
</dbReference>
<organism evidence="12">
    <name type="scientific">marine sediment metagenome</name>
    <dbReference type="NCBI Taxonomy" id="412755"/>
    <lineage>
        <taxon>unclassified sequences</taxon>
        <taxon>metagenomes</taxon>
        <taxon>ecological metagenomes</taxon>
    </lineage>
</organism>
<dbReference type="Gene3D" id="1.10.15.40">
    <property type="entry name" value="Electron transport complex subunit B, putative Fe-S cluster"/>
    <property type="match status" value="1"/>
</dbReference>
<dbReference type="InterPro" id="IPR017896">
    <property type="entry name" value="4Fe4S_Fe-S-bd"/>
</dbReference>
<evidence type="ECO:0000259" key="10">
    <source>
        <dbReference type="PROSITE" id="PS51379"/>
    </source>
</evidence>
<dbReference type="InterPro" id="IPR010207">
    <property type="entry name" value="Elect_transpt_cplx_RnfB/RsxB"/>
</dbReference>
<evidence type="ECO:0000259" key="11">
    <source>
        <dbReference type="PROSITE" id="PS51656"/>
    </source>
</evidence>
<keyword evidence="3" id="KW-0479">Metal-binding</keyword>
<dbReference type="NCBIfam" id="TIGR01944">
    <property type="entry name" value="rnfB"/>
    <property type="match status" value="1"/>
</dbReference>
<dbReference type="PANTHER" id="PTHR43560">
    <property type="entry name" value="ION-TRANSLOCATING OXIDOREDUCTASE COMPLEX SUBUNIT B"/>
    <property type="match status" value="1"/>
</dbReference>
<accession>X0S650</accession>
<feature type="non-terminal residue" evidence="12">
    <location>
        <position position="1"/>
    </location>
</feature>
<dbReference type="GO" id="GO:0051539">
    <property type="term" value="F:4 iron, 4 sulfur cluster binding"/>
    <property type="evidence" value="ECO:0007669"/>
    <property type="project" value="UniProtKB-KW"/>
</dbReference>
<gene>
    <name evidence="12" type="ORF">S01H1_12891</name>
</gene>
<keyword evidence="9" id="KW-0472">Membrane</keyword>
<comment type="caution">
    <text evidence="12">The sequence shown here is derived from an EMBL/GenBank/DDBJ whole genome shotgun (WGS) entry which is preliminary data.</text>
</comment>
<dbReference type="PROSITE" id="PS51656">
    <property type="entry name" value="4FE4S"/>
    <property type="match status" value="1"/>
</dbReference>
<evidence type="ECO:0000256" key="3">
    <source>
        <dbReference type="ARBA" id="ARBA00022723"/>
    </source>
</evidence>
<keyword evidence="4" id="KW-0677">Repeat</keyword>
<dbReference type="InterPro" id="IPR007202">
    <property type="entry name" value="4Fe-4S_dom"/>
</dbReference>
<proteinExistence type="inferred from homology"/>
<dbReference type="SUPFAM" id="SSF54862">
    <property type="entry name" value="4Fe-4S ferredoxins"/>
    <property type="match status" value="1"/>
</dbReference>
<dbReference type="GO" id="GO:0009055">
    <property type="term" value="F:electron transfer activity"/>
    <property type="evidence" value="ECO:0007669"/>
    <property type="project" value="InterPro"/>
</dbReference>
<dbReference type="AlphaFoldDB" id="X0S650"/>
<evidence type="ECO:0000256" key="6">
    <source>
        <dbReference type="ARBA" id="ARBA00022982"/>
    </source>
</evidence>
<dbReference type="GO" id="GO:0046872">
    <property type="term" value="F:metal ion binding"/>
    <property type="evidence" value="ECO:0007669"/>
    <property type="project" value="UniProtKB-KW"/>
</dbReference>
<dbReference type="InterPro" id="IPR050395">
    <property type="entry name" value="4Fe4S_Ferredoxin_RnfB"/>
</dbReference>
<sequence length="282" mass="29735">IFLAGATMLGLGSGFALVLLIASEKLKVEVDPKIEQIHEALPNLDCGACGFAGCGQYAKAVLEDPELLGNCAPGGPETSAKIADILNLQVSESGPQKRPIVHCRAHTANKTVNGNYQGIPSCTAANALANVQACVFGCLGLGDCTRACKFDALHIVDGLSTIDYEKCTGCTACSKACPRNLIEMVPFSLENMMTVACSSKESGKSTRSICKVGCIGCGLCVKQSDLFKVEENLARCDYAKYETTEKEETAMNKCPTKVIIYRGKTAPEPLPPGKKTTAATKA</sequence>
<dbReference type="Pfam" id="PF04060">
    <property type="entry name" value="FeS"/>
    <property type="match status" value="1"/>
</dbReference>
<evidence type="ECO:0000256" key="5">
    <source>
        <dbReference type="ARBA" id="ARBA00022967"/>
    </source>
</evidence>
<keyword evidence="8" id="KW-0411">Iron-sulfur</keyword>
<keyword evidence="7" id="KW-0408">Iron</keyword>
<dbReference type="PANTHER" id="PTHR43560:SF1">
    <property type="entry name" value="ION-TRANSLOCATING OXIDOREDUCTASE COMPLEX SUBUNIT B"/>
    <property type="match status" value="1"/>
</dbReference>
<evidence type="ECO:0000256" key="2">
    <source>
        <dbReference type="ARBA" id="ARBA00022485"/>
    </source>
</evidence>
<feature type="domain" description="4Fe-4S" evidence="11">
    <location>
        <begin position="29"/>
        <end position="88"/>
    </location>
</feature>
<evidence type="ECO:0000256" key="9">
    <source>
        <dbReference type="ARBA" id="ARBA00023136"/>
    </source>
</evidence>
<dbReference type="Pfam" id="PF00037">
    <property type="entry name" value="Fer4"/>
    <property type="match status" value="1"/>
</dbReference>
<name>X0S650_9ZZZZ</name>
<evidence type="ECO:0000256" key="4">
    <source>
        <dbReference type="ARBA" id="ARBA00022737"/>
    </source>
</evidence>
<keyword evidence="1" id="KW-0813">Transport</keyword>
<keyword evidence="6" id="KW-0249">Electron transport</keyword>
<dbReference type="EMBL" id="BARS01006629">
    <property type="protein sequence ID" value="GAF71412.1"/>
    <property type="molecule type" value="Genomic_DNA"/>
</dbReference>
<reference evidence="12" key="1">
    <citation type="journal article" date="2014" name="Front. Microbiol.">
        <title>High frequency of phylogenetically diverse reductive dehalogenase-homologous genes in deep subseafloor sedimentary metagenomes.</title>
        <authorList>
            <person name="Kawai M."/>
            <person name="Futagami T."/>
            <person name="Toyoda A."/>
            <person name="Takaki Y."/>
            <person name="Nishi S."/>
            <person name="Hori S."/>
            <person name="Arai W."/>
            <person name="Tsubouchi T."/>
            <person name="Morono Y."/>
            <person name="Uchiyama I."/>
            <person name="Ito T."/>
            <person name="Fujiyama A."/>
            <person name="Inagaki F."/>
            <person name="Takami H."/>
        </authorList>
    </citation>
    <scope>NUCLEOTIDE SEQUENCE</scope>
    <source>
        <strain evidence="12">Expedition CK06-06</strain>
    </source>
</reference>
<evidence type="ECO:0000256" key="8">
    <source>
        <dbReference type="ARBA" id="ARBA00023014"/>
    </source>
</evidence>
<dbReference type="InterPro" id="IPR017900">
    <property type="entry name" value="4Fe4S_Fe_S_CS"/>
</dbReference>
<dbReference type="HAMAP" id="MF_00463">
    <property type="entry name" value="RsxB_RnfB"/>
    <property type="match status" value="1"/>
</dbReference>
<dbReference type="PROSITE" id="PS00198">
    <property type="entry name" value="4FE4S_FER_1"/>
    <property type="match status" value="1"/>
</dbReference>
<evidence type="ECO:0000256" key="1">
    <source>
        <dbReference type="ARBA" id="ARBA00022448"/>
    </source>
</evidence>
<feature type="domain" description="4Fe-4S ferredoxin-type" evidence="10">
    <location>
        <begin position="158"/>
        <end position="187"/>
    </location>
</feature>